<keyword evidence="6" id="KW-0067">ATP-binding</keyword>
<dbReference type="STRING" id="763407.A0A162Q375"/>
<dbReference type="SUPFAM" id="SSF55931">
    <property type="entry name" value="Glutamine synthetase/guanido kinase"/>
    <property type="match status" value="1"/>
</dbReference>
<dbReference type="Pfam" id="PF00120">
    <property type="entry name" value="Gln-synt_C"/>
    <property type="match status" value="1"/>
</dbReference>
<dbReference type="GO" id="GO:0004356">
    <property type="term" value="F:glutamine synthetase activity"/>
    <property type="evidence" value="ECO:0007669"/>
    <property type="project" value="UniProtKB-EC"/>
</dbReference>
<keyword evidence="5" id="KW-0547">Nucleotide-binding</keyword>
<sequence>MPILSNASTLSKYMKLNQNGLVQAEFIWVDGFNQLRSKTKTLASKPFGPKDIADWHCSGASTGQAYVHDSDITLHPVAIYPDPFRQGDNILVLCETYDSDEAPLETNYRHRCNKTMQNYAKEDPWFGIEQEYTLVEPESKRPYGWPTFGYPEPQGMYYCGIGTGRIFGRDLIEAHYRACLYAGIKIAGVNVEVAPSQFEYQIGPCGGISMGDELWVARFLLERLAEDFGVAVSLHPKPVVEGDWNGAGCHTNYSTAAMRQDGGMCVMEEAIDKMGDRHYEHLQEYGEFNELRLIGSHETGHIDAFSYGIENRGASIRIPRQVAKDGKGYMEDRRPASNIDPYRVTRIIVESTLNPSPFF</sequence>
<dbReference type="InterPro" id="IPR008147">
    <property type="entry name" value="Gln_synt_N"/>
</dbReference>
<dbReference type="FunFam" id="3.30.590.10:FF:000004">
    <property type="entry name" value="Glutamine synthetase"/>
    <property type="match status" value="1"/>
</dbReference>
<feature type="domain" description="GS catalytic" evidence="12">
    <location>
        <begin position="108"/>
        <end position="359"/>
    </location>
</feature>
<proteinExistence type="inferred from homology"/>
<dbReference type="SUPFAM" id="SSF54368">
    <property type="entry name" value="Glutamine synthetase, N-terminal domain"/>
    <property type="match status" value="1"/>
</dbReference>
<dbReference type="InterPro" id="IPR050292">
    <property type="entry name" value="Glutamine_Synthetase"/>
</dbReference>
<feature type="domain" description="GS beta-grasp" evidence="11">
    <location>
        <begin position="22"/>
        <end position="101"/>
    </location>
</feature>
<dbReference type="OrthoDB" id="2212652at2759"/>
<dbReference type="InParanoid" id="A0A162Q375"/>
<dbReference type="Gene3D" id="3.10.20.70">
    <property type="entry name" value="Glutamine synthetase, N-terminal domain"/>
    <property type="match status" value="1"/>
</dbReference>
<evidence type="ECO:0000256" key="3">
    <source>
        <dbReference type="ARBA" id="ARBA00021364"/>
    </source>
</evidence>
<dbReference type="InterPro" id="IPR036651">
    <property type="entry name" value="Gln_synt_N_sf"/>
</dbReference>
<dbReference type="PANTHER" id="PTHR20852:SF57">
    <property type="entry name" value="GLUTAMINE SYNTHETASE 2 CYTOPLASMIC"/>
    <property type="match status" value="1"/>
</dbReference>
<comment type="similarity">
    <text evidence="1 9 10">Belongs to the glutamine synthetase family.</text>
</comment>
<dbReference type="EC" id="6.3.1.2" evidence="2"/>
<dbReference type="InterPro" id="IPR027303">
    <property type="entry name" value="Gln_synth_gly_rich_site"/>
</dbReference>
<gene>
    <name evidence="13" type="ORF">PHYBLDRAFT_106356</name>
</gene>
<comment type="catalytic activity">
    <reaction evidence="8">
        <text>L-glutamate + NH4(+) + ATP = L-glutamine + ADP + phosphate + H(+)</text>
        <dbReference type="Rhea" id="RHEA:16169"/>
        <dbReference type="ChEBI" id="CHEBI:15378"/>
        <dbReference type="ChEBI" id="CHEBI:28938"/>
        <dbReference type="ChEBI" id="CHEBI:29985"/>
        <dbReference type="ChEBI" id="CHEBI:30616"/>
        <dbReference type="ChEBI" id="CHEBI:43474"/>
        <dbReference type="ChEBI" id="CHEBI:58359"/>
        <dbReference type="ChEBI" id="CHEBI:456216"/>
        <dbReference type="EC" id="6.3.1.2"/>
    </reaction>
</comment>
<organism evidence="13 14">
    <name type="scientific">Phycomyces blakesleeanus (strain ATCC 8743b / DSM 1359 / FGSC 10004 / NBRC 33097 / NRRL 1555)</name>
    <dbReference type="NCBI Taxonomy" id="763407"/>
    <lineage>
        <taxon>Eukaryota</taxon>
        <taxon>Fungi</taxon>
        <taxon>Fungi incertae sedis</taxon>
        <taxon>Mucoromycota</taxon>
        <taxon>Mucoromycotina</taxon>
        <taxon>Mucoromycetes</taxon>
        <taxon>Mucorales</taxon>
        <taxon>Phycomycetaceae</taxon>
        <taxon>Phycomyces</taxon>
    </lineage>
</organism>
<dbReference type="VEuPathDB" id="FungiDB:PHYBLDRAFT_106356"/>
<dbReference type="Gene3D" id="3.30.590.10">
    <property type="entry name" value="Glutamine synthetase/guanido kinase, catalytic domain"/>
    <property type="match status" value="1"/>
</dbReference>
<evidence type="ECO:0000256" key="4">
    <source>
        <dbReference type="ARBA" id="ARBA00022598"/>
    </source>
</evidence>
<dbReference type="PANTHER" id="PTHR20852">
    <property type="entry name" value="GLUTAMINE SYNTHETASE"/>
    <property type="match status" value="1"/>
</dbReference>
<reference evidence="14" key="1">
    <citation type="submission" date="2015-06" db="EMBL/GenBank/DDBJ databases">
        <title>Expansion of signal transduction pathways in fungi by whole-genome duplication.</title>
        <authorList>
            <consortium name="DOE Joint Genome Institute"/>
            <person name="Corrochano L.M."/>
            <person name="Kuo A."/>
            <person name="Marcet-Houben M."/>
            <person name="Polaino S."/>
            <person name="Salamov A."/>
            <person name="Villalobos J.M."/>
            <person name="Alvarez M.I."/>
            <person name="Avalos J."/>
            <person name="Benito E.P."/>
            <person name="Benoit I."/>
            <person name="Burger G."/>
            <person name="Camino L.P."/>
            <person name="Canovas D."/>
            <person name="Cerda-Olmedo E."/>
            <person name="Cheng J.-F."/>
            <person name="Dominguez A."/>
            <person name="Elias M."/>
            <person name="Eslava A.P."/>
            <person name="Glaser F."/>
            <person name="Grimwood J."/>
            <person name="Gutierrez G."/>
            <person name="Heitman J."/>
            <person name="Henrissat B."/>
            <person name="Iturriaga E.A."/>
            <person name="Lang B.F."/>
            <person name="Lavin J.L."/>
            <person name="Lee S."/>
            <person name="Li W."/>
            <person name="Lindquist E."/>
            <person name="Lopez-Garcia S."/>
            <person name="Luque E.M."/>
            <person name="Marcos A.T."/>
            <person name="Martin J."/>
            <person name="McCluskey K."/>
            <person name="Medina H.R."/>
            <person name="Miralles-Duran A."/>
            <person name="Miyazaki A."/>
            <person name="Munoz-Torres E."/>
            <person name="Oguiza J.A."/>
            <person name="Ohm R."/>
            <person name="Olmedo M."/>
            <person name="Orejas M."/>
            <person name="Ortiz-Castellanos L."/>
            <person name="Pisabarro A.G."/>
            <person name="Rodriguez-Romero J."/>
            <person name="Ruiz-Herrera J."/>
            <person name="Ruiz-Vazquez R."/>
            <person name="Sanz C."/>
            <person name="Schackwitz W."/>
            <person name="Schmutz J."/>
            <person name="Shahriari M."/>
            <person name="Shelest E."/>
            <person name="Silva-Franco F."/>
            <person name="Soanes D."/>
            <person name="Syed K."/>
            <person name="Tagua V.G."/>
            <person name="Talbot N.J."/>
            <person name="Thon M."/>
            <person name="De vries R.P."/>
            <person name="Wiebenga A."/>
            <person name="Yadav J.S."/>
            <person name="Braun E.L."/>
            <person name="Baker S."/>
            <person name="Garre V."/>
            <person name="Horwitz B."/>
            <person name="Torres-Martinez S."/>
            <person name="Idnurm A."/>
            <person name="Herrera-Estrella A."/>
            <person name="Gabaldon T."/>
            <person name="Grigoriev I.V."/>
        </authorList>
    </citation>
    <scope>NUCLEOTIDE SEQUENCE [LARGE SCALE GENOMIC DNA]</scope>
    <source>
        <strain evidence="14">NRRL 1555(-)</strain>
    </source>
</reference>
<dbReference type="GO" id="GO:0005737">
    <property type="term" value="C:cytoplasm"/>
    <property type="evidence" value="ECO:0007669"/>
    <property type="project" value="TreeGrafter"/>
</dbReference>
<dbReference type="GeneID" id="28988851"/>
<dbReference type="InterPro" id="IPR008146">
    <property type="entry name" value="Gln_synth_cat_dom"/>
</dbReference>
<dbReference type="FunCoup" id="A0A162Q375">
    <property type="interactions" value="625"/>
</dbReference>
<dbReference type="GO" id="GO:0006542">
    <property type="term" value="P:glutamine biosynthetic process"/>
    <property type="evidence" value="ECO:0007669"/>
    <property type="project" value="InterPro"/>
</dbReference>
<evidence type="ECO:0000256" key="10">
    <source>
        <dbReference type="RuleBase" id="RU000384"/>
    </source>
</evidence>
<evidence type="ECO:0000256" key="6">
    <source>
        <dbReference type="ARBA" id="ARBA00022840"/>
    </source>
</evidence>
<dbReference type="PROSITE" id="PS51987">
    <property type="entry name" value="GS_CATALYTIC"/>
    <property type="match status" value="1"/>
</dbReference>
<dbReference type="AlphaFoldDB" id="A0A162Q375"/>
<keyword evidence="4" id="KW-0436">Ligase</keyword>
<dbReference type="InterPro" id="IPR014746">
    <property type="entry name" value="Gln_synth/guanido_kin_cat_dom"/>
</dbReference>
<dbReference type="PROSITE" id="PS00181">
    <property type="entry name" value="GLNA_ATP"/>
    <property type="match status" value="1"/>
</dbReference>
<evidence type="ECO:0000256" key="5">
    <source>
        <dbReference type="ARBA" id="ARBA00022741"/>
    </source>
</evidence>
<dbReference type="Proteomes" id="UP000077315">
    <property type="component" value="Unassembled WGS sequence"/>
</dbReference>
<evidence type="ECO:0000256" key="2">
    <source>
        <dbReference type="ARBA" id="ARBA00012937"/>
    </source>
</evidence>
<name>A0A162Q375_PHYB8</name>
<evidence type="ECO:0000256" key="1">
    <source>
        <dbReference type="ARBA" id="ARBA00009897"/>
    </source>
</evidence>
<evidence type="ECO:0000313" key="13">
    <source>
        <dbReference type="EMBL" id="OAD79596.1"/>
    </source>
</evidence>
<dbReference type="SMART" id="SM01230">
    <property type="entry name" value="Gln-synt_C"/>
    <property type="match status" value="1"/>
</dbReference>
<evidence type="ECO:0000256" key="9">
    <source>
        <dbReference type="PROSITE-ProRule" id="PRU01330"/>
    </source>
</evidence>
<evidence type="ECO:0000256" key="8">
    <source>
        <dbReference type="ARBA" id="ARBA00049436"/>
    </source>
</evidence>
<evidence type="ECO:0000313" key="14">
    <source>
        <dbReference type="Proteomes" id="UP000077315"/>
    </source>
</evidence>
<evidence type="ECO:0000259" key="12">
    <source>
        <dbReference type="PROSITE" id="PS51987"/>
    </source>
</evidence>
<dbReference type="GO" id="GO:0005524">
    <property type="term" value="F:ATP binding"/>
    <property type="evidence" value="ECO:0007669"/>
    <property type="project" value="UniProtKB-KW"/>
</dbReference>
<evidence type="ECO:0000256" key="7">
    <source>
        <dbReference type="ARBA" id="ARBA00030668"/>
    </source>
</evidence>
<dbReference type="RefSeq" id="XP_018297636.1">
    <property type="nucleotide sequence ID" value="XM_018427945.1"/>
</dbReference>
<protein>
    <recommendedName>
        <fullName evidence="3">Glutamine synthetase</fullName>
        <ecNumber evidence="2">6.3.1.2</ecNumber>
    </recommendedName>
    <alternativeName>
        <fullName evidence="7">Glutamate--ammonia ligase</fullName>
    </alternativeName>
</protein>
<evidence type="ECO:0000259" key="11">
    <source>
        <dbReference type="PROSITE" id="PS51986"/>
    </source>
</evidence>
<keyword evidence="14" id="KW-1185">Reference proteome</keyword>
<dbReference type="EMBL" id="KV440972">
    <property type="protein sequence ID" value="OAD79596.1"/>
    <property type="molecule type" value="Genomic_DNA"/>
</dbReference>
<dbReference type="PROSITE" id="PS51986">
    <property type="entry name" value="GS_BETA_GRASP"/>
    <property type="match status" value="1"/>
</dbReference>
<accession>A0A162Q375</accession>